<keyword evidence="1" id="KW-0472">Membrane</keyword>
<keyword evidence="1" id="KW-1133">Transmembrane helix</keyword>
<protein>
    <submittedName>
        <fullName evidence="2">Uncharacterized protein</fullName>
    </submittedName>
</protein>
<organism evidence="2 3">
    <name type="scientific">Botrytis galanthina</name>
    <dbReference type="NCBI Taxonomy" id="278940"/>
    <lineage>
        <taxon>Eukaryota</taxon>
        <taxon>Fungi</taxon>
        <taxon>Dikarya</taxon>
        <taxon>Ascomycota</taxon>
        <taxon>Pezizomycotina</taxon>
        <taxon>Leotiomycetes</taxon>
        <taxon>Helotiales</taxon>
        <taxon>Sclerotiniaceae</taxon>
        <taxon>Botrytis</taxon>
    </lineage>
</organism>
<dbReference type="AlphaFoldDB" id="A0A4S8QVW3"/>
<reference evidence="2 3" key="1">
    <citation type="submission" date="2017-12" db="EMBL/GenBank/DDBJ databases">
        <title>Comparative genomics of Botrytis spp.</title>
        <authorList>
            <person name="Valero-Jimenez C.A."/>
            <person name="Tapia P."/>
            <person name="Veloso J."/>
            <person name="Silva-Moreno E."/>
            <person name="Staats M."/>
            <person name="Valdes J.H."/>
            <person name="Van Kan J.A.L."/>
        </authorList>
    </citation>
    <scope>NUCLEOTIDE SEQUENCE [LARGE SCALE GENOMIC DNA]</scope>
    <source>
        <strain evidence="2 3">MUCL435</strain>
    </source>
</reference>
<evidence type="ECO:0000256" key="1">
    <source>
        <dbReference type="SAM" id="Phobius"/>
    </source>
</evidence>
<sequence>MYYWNPDNFRGFVDSLENVAPDALDGAVGMATGAISSITGLTAIVIGGIAAGFTKHVTSYLFNGEGRKGSESIC</sequence>
<keyword evidence="1" id="KW-0812">Transmembrane</keyword>
<dbReference type="EMBL" id="PQXL01000556">
    <property type="protein sequence ID" value="THV44914.1"/>
    <property type="molecule type" value="Genomic_DNA"/>
</dbReference>
<evidence type="ECO:0000313" key="3">
    <source>
        <dbReference type="Proteomes" id="UP000308671"/>
    </source>
</evidence>
<feature type="transmembrane region" description="Helical" evidence="1">
    <location>
        <begin position="27"/>
        <end position="53"/>
    </location>
</feature>
<comment type="caution">
    <text evidence="2">The sequence shown here is derived from an EMBL/GenBank/DDBJ whole genome shotgun (WGS) entry which is preliminary data.</text>
</comment>
<keyword evidence="3" id="KW-1185">Reference proteome</keyword>
<accession>A0A4S8QVW3</accession>
<evidence type="ECO:0000313" key="2">
    <source>
        <dbReference type="EMBL" id="THV44914.1"/>
    </source>
</evidence>
<gene>
    <name evidence="2" type="ORF">BGAL_0557g00020</name>
</gene>
<name>A0A4S8QVW3_9HELO</name>
<dbReference type="Proteomes" id="UP000308671">
    <property type="component" value="Unassembled WGS sequence"/>
</dbReference>
<proteinExistence type="predicted"/>